<keyword evidence="2" id="KW-1185">Reference proteome</keyword>
<sequence length="96" mass="11318">MLYSQDIFKIFKIIKSIVNTLSTEKEKTTSSITYDNHGYINNQFLGSPLFCQQKIVGILREYKNQEINKSASNRTKFYIFTQEDIDKIREVVKNKE</sequence>
<organism evidence="1 2">
    <name type="scientific">Mycoplasmopsis bovirhinis</name>
    <dbReference type="NCBI Taxonomy" id="29553"/>
    <lineage>
        <taxon>Bacteria</taxon>
        <taxon>Bacillati</taxon>
        <taxon>Mycoplasmatota</taxon>
        <taxon>Mycoplasmoidales</taxon>
        <taxon>Metamycoplasmataceae</taxon>
        <taxon>Mycoplasmopsis</taxon>
    </lineage>
</organism>
<dbReference type="RefSeq" id="WP_129621568.1">
    <property type="nucleotide sequence ID" value="NZ_LR214972.1"/>
</dbReference>
<evidence type="ECO:0000313" key="1">
    <source>
        <dbReference type="EMBL" id="VEU63386.1"/>
    </source>
</evidence>
<dbReference type="Proteomes" id="UP000289952">
    <property type="component" value="Chromosome"/>
</dbReference>
<dbReference type="AlphaFoldDB" id="A0A449AEJ8"/>
<name>A0A449AEJ8_9BACT</name>
<dbReference type="EMBL" id="LR214972">
    <property type="protein sequence ID" value="VEU63386.1"/>
    <property type="molecule type" value="Genomic_DNA"/>
</dbReference>
<evidence type="ECO:0000313" key="2">
    <source>
        <dbReference type="Proteomes" id="UP000289952"/>
    </source>
</evidence>
<proteinExistence type="predicted"/>
<gene>
    <name evidence="1" type="ORF">NCTC10118_00440</name>
</gene>
<accession>A0A449AEJ8</accession>
<protein>
    <submittedName>
        <fullName evidence="1">Uncharacterized protein</fullName>
    </submittedName>
</protein>
<reference evidence="1 2" key="1">
    <citation type="submission" date="2019-01" db="EMBL/GenBank/DDBJ databases">
        <authorList>
            <consortium name="Pathogen Informatics"/>
        </authorList>
    </citation>
    <scope>NUCLEOTIDE SEQUENCE [LARGE SCALE GENOMIC DNA]</scope>
    <source>
        <strain evidence="1 2">NCTC10118</strain>
    </source>
</reference>